<dbReference type="InterPro" id="IPR029063">
    <property type="entry name" value="SAM-dependent_MTases_sf"/>
</dbReference>
<dbReference type="GO" id="GO:0008168">
    <property type="term" value="F:methyltransferase activity"/>
    <property type="evidence" value="ECO:0007669"/>
    <property type="project" value="UniProtKB-KW"/>
</dbReference>
<accession>A0ABS9S7Q5</accession>
<dbReference type="CDD" id="cd02440">
    <property type="entry name" value="AdoMet_MTases"/>
    <property type="match status" value="1"/>
</dbReference>
<proteinExistence type="predicted"/>
<dbReference type="Gene3D" id="3.40.50.150">
    <property type="entry name" value="Vaccinia Virus protein VP39"/>
    <property type="match status" value="1"/>
</dbReference>
<dbReference type="Pfam" id="PF06325">
    <property type="entry name" value="PrmA"/>
    <property type="match status" value="1"/>
</dbReference>
<dbReference type="PANTHER" id="PTHR11006">
    <property type="entry name" value="PROTEIN ARGININE N-METHYLTRANSFERASE"/>
    <property type="match status" value="1"/>
</dbReference>
<dbReference type="InterPro" id="IPR025799">
    <property type="entry name" value="Arg_MeTrfase"/>
</dbReference>
<protein>
    <submittedName>
        <fullName evidence="1">Class I SAM-dependent methyltransferase</fullName>
    </submittedName>
</protein>
<gene>
    <name evidence="1" type="ORF">MLE19_12475</name>
</gene>
<sequence>MKLANCSDWYSSNLNEKKLLYNNKRKFPAWHYAMMNDKSRNEAIYSAIKSLNLKNKNVLEIGTGAGLVAMYFAKCGAEHVYTCEMDKQLCDIAEQNIKKNNLESKITVFNMSSTDLIDSKILKITPDVIFTETLECGIIGEGYEQVSVDIKKIMTEKTVILPDIIKQYGFLIDSQDIKEQNIANNEKMGANLDLELINQYSTVSYFPVKYNAYKARTLTDIVEIGSYDYKNDFRQSRKIKIKAYRSGICHGLITYFHAKFGEHSVTNDVRDNSHWHQAFHPFLHSIELVAGNHYQIEINELGYVDLTIQGERNEL</sequence>
<keyword evidence="1" id="KW-0489">Methyltransferase</keyword>
<evidence type="ECO:0000313" key="2">
    <source>
        <dbReference type="Proteomes" id="UP001320609"/>
    </source>
</evidence>
<dbReference type="PANTHER" id="PTHR11006:SF60">
    <property type="entry name" value="PROTEIN ARGININE N-METHYLTRANSFERASE 9"/>
    <property type="match status" value="1"/>
</dbReference>
<comment type="caution">
    <text evidence="1">The sequence shown here is derived from an EMBL/GenBank/DDBJ whole genome shotgun (WGS) entry which is preliminary data.</text>
</comment>
<keyword evidence="2" id="KW-1185">Reference proteome</keyword>
<organism evidence="1 2">
    <name type="scientific">Vreelandella neptunia</name>
    <dbReference type="NCBI Taxonomy" id="115551"/>
    <lineage>
        <taxon>Bacteria</taxon>
        <taxon>Pseudomonadati</taxon>
        <taxon>Pseudomonadota</taxon>
        <taxon>Gammaproteobacteria</taxon>
        <taxon>Oceanospirillales</taxon>
        <taxon>Halomonadaceae</taxon>
        <taxon>Vreelandella</taxon>
    </lineage>
</organism>
<dbReference type="RefSeq" id="WP_240718506.1">
    <property type="nucleotide sequence ID" value="NZ_JAKVTW010000008.1"/>
</dbReference>
<dbReference type="EMBL" id="JAKVTW010000008">
    <property type="protein sequence ID" value="MCH4812152.1"/>
    <property type="molecule type" value="Genomic_DNA"/>
</dbReference>
<reference evidence="1 2" key="1">
    <citation type="submission" date="2022-03" db="EMBL/GenBank/DDBJ databases">
        <title>Genomic signatures underlying metal tolerance in selected Arctic bacterial isolates.</title>
        <authorList>
            <person name="Thomas F.A."/>
            <person name="Venkatachalam S."/>
            <person name="Krishnan K.P."/>
        </authorList>
    </citation>
    <scope>NUCLEOTIDE SEQUENCE [LARGE SCALE GENOMIC DNA]</scope>
    <source>
        <strain evidence="1 2">HM116</strain>
    </source>
</reference>
<name>A0ABS9S7Q5_9GAMM</name>
<dbReference type="Gene3D" id="2.70.160.11">
    <property type="entry name" value="Hnrnp arginine n-methyltransferase1"/>
    <property type="match status" value="1"/>
</dbReference>
<dbReference type="SUPFAM" id="SSF53335">
    <property type="entry name" value="S-adenosyl-L-methionine-dependent methyltransferases"/>
    <property type="match status" value="1"/>
</dbReference>
<dbReference type="GO" id="GO:0032259">
    <property type="term" value="P:methylation"/>
    <property type="evidence" value="ECO:0007669"/>
    <property type="project" value="UniProtKB-KW"/>
</dbReference>
<dbReference type="Proteomes" id="UP001320609">
    <property type="component" value="Unassembled WGS sequence"/>
</dbReference>
<evidence type="ECO:0000313" key="1">
    <source>
        <dbReference type="EMBL" id="MCH4812152.1"/>
    </source>
</evidence>
<keyword evidence="1" id="KW-0808">Transferase</keyword>